<proteinExistence type="predicted"/>
<keyword evidence="3" id="KW-1185">Reference proteome</keyword>
<evidence type="ECO:0000259" key="1">
    <source>
        <dbReference type="Pfam" id="PF00534"/>
    </source>
</evidence>
<comment type="caution">
    <text evidence="2">The sequence shown here is derived from an EMBL/GenBank/DDBJ whole genome shotgun (WGS) entry which is preliminary data.</text>
</comment>
<dbReference type="AlphaFoldDB" id="A0A396RVG8"/>
<evidence type="ECO:0000313" key="2">
    <source>
        <dbReference type="EMBL" id="RHW20196.1"/>
    </source>
</evidence>
<reference evidence="2 3" key="1">
    <citation type="submission" date="2018-06" db="EMBL/GenBank/DDBJ databases">
        <title>Pseudomonas jilinensis sp. nov., isolated from the production water of Jilin Oilfield in China.</title>
        <authorList>
            <person name="Wang J."/>
        </authorList>
    </citation>
    <scope>NUCLEOTIDE SEQUENCE [LARGE SCALE GENOMIC DNA]</scope>
    <source>
        <strain evidence="2 3">JS15-10A1</strain>
    </source>
</reference>
<dbReference type="SUPFAM" id="SSF53756">
    <property type="entry name" value="UDP-Glycosyltransferase/glycogen phosphorylase"/>
    <property type="match status" value="1"/>
</dbReference>
<dbReference type="OrthoDB" id="9792269at2"/>
<dbReference type="InterPro" id="IPR001296">
    <property type="entry name" value="Glyco_trans_1"/>
</dbReference>
<dbReference type="Proteomes" id="UP000265745">
    <property type="component" value="Unassembled WGS sequence"/>
</dbReference>
<accession>A0A396RVG8</accession>
<gene>
    <name evidence="2" type="ORF">C2846_15340</name>
</gene>
<organism evidence="2 3">
    <name type="scientific">Pseudomonas jilinensis</name>
    <dbReference type="NCBI Taxonomy" id="2078689"/>
    <lineage>
        <taxon>Bacteria</taxon>
        <taxon>Pseudomonadati</taxon>
        <taxon>Pseudomonadota</taxon>
        <taxon>Gammaproteobacteria</taxon>
        <taxon>Pseudomonadales</taxon>
        <taxon>Pseudomonadaceae</taxon>
        <taxon>Pseudomonas</taxon>
    </lineage>
</organism>
<sequence>MRLFLFCGSLAVGKGGAERIATELAAEMLRRGNDVWLGFNGPGSPAYTVPDGISLYRRDRKNDAGFQQDLLGIDPDVIFIFYTNQELLKLYSLVGGLGIPVAIQECTNPERLYRNNWRSKCGRTGGALWERELVASGCVRLRMVMPGYEESFPGYIRQNVRAFPNYAMPPLEGLPVEDRSRKRIINIGGLKKNKNLSVLLAAFAQLADEYRDWDLYVYGGGTPATDSYRREVDELIGHHSLTGRVVFPGAVQDISYEYQRSDLHVITSPSEGCPGCVLEAMAHGMPSIGSSHCHGTNMLITPDNGVLYDGVNEVPSLLEALRSLMGDSDLRRRLGKKAFEDSLLFLPERTYEQWQALFLEAASYKGNMERLYDEQSAVDPERARHMLRSREKFFSEAGVV</sequence>
<dbReference type="Pfam" id="PF00534">
    <property type="entry name" value="Glycos_transf_1"/>
    <property type="match status" value="1"/>
</dbReference>
<dbReference type="RefSeq" id="WP_119701871.1">
    <property type="nucleotide sequence ID" value="NZ_QJSA01000014.1"/>
</dbReference>
<feature type="domain" description="Glycosyl transferase family 1" evidence="1">
    <location>
        <begin position="180"/>
        <end position="339"/>
    </location>
</feature>
<evidence type="ECO:0000313" key="3">
    <source>
        <dbReference type="Proteomes" id="UP000265745"/>
    </source>
</evidence>
<dbReference type="Gene3D" id="3.40.50.2000">
    <property type="entry name" value="Glycogen Phosphorylase B"/>
    <property type="match status" value="1"/>
</dbReference>
<name>A0A396RVG8_9PSED</name>
<protein>
    <recommendedName>
        <fullName evidence="1">Glycosyl transferase family 1 domain-containing protein</fullName>
    </recommendedName>
</protein>
<dbReference type="EMBL" id="QJSA01000014">
    <property type="protein sequence ID" value="RHW20196.1"/>
    <property type="molecule type" value="Genomic_DNA"/>
</dbReference>
<dbReference type="PANTHER" id="PTHR12526">
    <property type="entry name" value="GLYCOSYLTRANSFERASE"/>
    <property type="match status" value="1"/>
</dbReference>